<keyword evidence="1" id="KW-0812">Transmembrane</keyword>
<feature type="transmembrane region" description="Helical" evidence="1">
    <location>
        <begin position="78"/>
        <end position="97"/>
    </location>
</feature>
<name>A0A923LNT9_9FIRM</name>
<proteinExistence type="predicted"/>
<feature type="transmembrane region" description="Helical" evidence="1">
    <location>
        <begin position="117"/>
        <end position="136"/>
    </location>
</feature>
<reference evidence="2" key="1">
    <citation type="submission" date="2020-08" db="EMBL/GenBank/DDBJ databases">
        <title>Genome public.</title>
        <authorList>
            <person name="Liu C."/>
            <person name="Sun Q."/>
        </authorList>
    </citation>
    <scope>NUCLEOTIDE SEQUENCE</scope>
    <source>
        <strain evidence="2">BX1005</strain>
    </source>
</reference>
<keyword evidence="1" id="KW-0472">Membrane</keyword>
<sequence length="142" mass="15383">MWSKHLLLGLTGLTSGLAVSAGTFALVVTLRIMPRIIGKSNTADQVIRYENMIIAGGIFGNIVTVFTDLRIPLGSPFLILYGLCCGIQVGCLVMALAEIMDVFPIMFRRMNLKTGMAWVITAMAAGKAAGGIYYFYHRMGNS</sequence>
<dbReference type="Pfam" id="PF13782">
    <property type="entry name" value="SpoVAB"/>
    <property type="match status" value="1"/>
</dbReference>
<accession>A0A923LNT9</accession>
<comment type="caution">
    <text evidence="2">The sequence shown here is derived from an EMBL/GenBank/DDBJ whole genome shotgun (WGS) entry which is preliminary data.</text>
</comment>
<dbReference type="RefSeq" id="WP_178051926.1">
    <property type="nucleotide sequence ID" value="NZ_JACOPH010000005.1"/>
</dbReference>
<gene>
    <name evidence="2" type="ORF">H8S17_08020</name>
</gene>
<dbReference type="EMBL" id="JACOPH010000005">
    <property type="protein sequence ID" value="MBC5714153.1"/>
    <property type="molecule type" value="Genomic_DNA"/>
</dbReference>
<evidence type="ECO:0000313" key="2">
    <source>
        <dbReference type="EMBL" id="MBC5714153.1"/>
    </source>
</evidence>
<protein>
    <submittedName>
        <fullName evidence="2">Stage V sporulation protein AB</fullName>
    </submittedName>
</protein>
<keyword evidence="3" id="KW-1185">Reference proteome</keyword>
<evidence type="ECO:0000313" key="3">
    <source>
        <dbReference type="Proteomes" id="UP000606720"/>
    </source>
</evidence>
<dbReference type="AlphaFoldDB" id="A0A923LNT9"/>
<evidence type="ECO:0000256" key="1">
    <source>
        <dbReference type="SAM" id="Phobius"/>
    </source>
</evidence>
<dbReference type="InterPro" id="IPR020144">
    <property type="entry name" value="SpoVAB"/>
</dbReference>
<keyword evidence="1" id="KW-1133">Transmembrane helix</keyword>
<organism evidence="2 3">
    <name type="scientific">Roseburia zhanii</name>
    <dbReference type="NCBI Taxonomy" id="2763064"/>
    <lineage>
        <taxon>Bacteria</taxon>
        <taxon>Bacillati</taxon>
        <taxon>Bacillota</taxon>
        <taxon>Clostridia</taxon>
        <taxon>Lachnospirales</taxon>
        <taxon>Lachnospiraceae</taxon>
        <taxon>Roseburia</taxon>
    </lineage>
</organism>
<dbReference type="Proteomes" id="UP000606720">
    <property type="component" value="Unassembled WGS sequence"/>
</dbReference>